<dbReference type="GO" id="GO:0000018">
    <property type="term" value="P:regulation of DNA recombination"/>
    <property type="evidence" value="ECO:0007669"/>
    <property type="project" value="TreeGrafter"/>
</dbReference>
<dbReference type="RefSeq" id="WP_191820181.1">
    <property type="nucleotide sequence ID" value="NZ_JACYFT010000003.1"/>
</dbReference>
<dbReference type="PANTHER" id="PTHR38103">
    <property type="entry name" value="RECOMBINATION-ASSOCIATED PROTEIN RDGC"/>
    <property type="match status" value="1"/>
</dbReference>
<dbReference type="NCBIfam" id="NF001463">
    <property type="entry name" value="PRK00321.1-4"/>
    <property type="match status" value="1"/>
</dbReference>
<dbReference type="GO" id="GO:0003690">
    <property type="term" value="F:double-stranded DNA binding"/>
    <property type="evidence" value="ECO:0007669"/>
    <property type="project" value="TreeGrafter"/>
</dbReference>
<dbReference type="NCBIfam" id="NF001464">
    <property type="entry name" value="PRK00321.1-5"/>
    <property type="match status" value="1"/>
</dbReference>
<dbReference type="Pfam" id="PF04381">
    <property type="entry name" value="RdgC"/>
    <property type="match status" value="1"/>
</dbReference>
<sequence>MFKNVMVYRIGEGWNPSLSEVEAALQPARFVECSATQDKSVGWIEPRGEAHGPLVESVGGQWMVKLMIESKAVPGSVVRRQLHERITEIEAATGRKPGKKEKRDLQDDILQALLPQAFPRQASVLVWIDLPQRRLVLDSGSQGKADEAISALMKAFTGLSVALIQTATTPQAAMTEWLLAPAPEDWPADLSVERECVLKATGEDAASIRFTRHHLANDDVRKHVLEGKLPTQLALSWDGRVGFVLTETLQLKKVQFLDGVMDEAGTDKNEDRFDSDVILATGLLGPLLDGLIEALGGEQEWGAPLPDAPAAPTCGDAPAADDPPF</sequence>
<organism evidence="7 8">
    <name type="scientific">Limnohabitans radicicola</name>
    <dbReference type="NCBI Taxonomy" id="2771427"/>
    <lineage>
        <taxon>Bacteria</taxon>
        <taxon>Pseudomonadati</taxon>
        <taxon>Pseudomonadota</taxon>
        <taxon>Betaproteobacteria</taxon>
        <taxon>Burkholderiales</taxon>
        <taxon>Comamonadaceae</taxon>
        <taxon>Limnohabitans</taxon>
    </lineage>
</organism>
<evidence type="ECO:0000256" key="2">
    <source>
        <dbReference type="ARBA" id="ARBA00008657"/>
    </source>
</evidence>
<evidence type="ECO:0000256" key="5">
    <source>
        <dbReference type="ARBA" id="ARBA00023172"/>
    </source>
</evidence>
<proteinExistence type="inferred from homology"/>
<accession>A0A927FKD6</accession>
<keyword evidence="4" id="KW-0963">Cytoplasm</keyword>
<keyword evidence="8" id="KW-1185">Reference proteome</keyword>
<gene>
    <name evidence="7" type="ORF">IC609_14240</name>
</gene>
<evidence type="ECO:0000256" key="6">
    <source>
        <dbReference type="SAM" id="MobiDB-lite"/>
    </source>
</evidence>
<evidence type="ECO:0000313" key="8">
    <source>
        <dbReference type="Proteomes" id="UP000647424"/>
    </source>
</evidence>
<comment type="subcellular location">
    <subcellularLocation>
        <location evidence="1">Cytoplasm</location>
        <location evidence="1">Nucleoid</location>
    </subcellularLocation>
</comment>
<dbReference type="EMBL" id="JACYFT010000003">
    <property type="protein sequence ID" value="MBD8051703.1"/>
    <property type="molecule type" value="Genomic_DNA"/>
</dbReference>
<evidence type="ECO:0000256" key="3">
    <source>
        <dbReference type="ARBA" id="ARBA00022296"/>
    </source>
</evidence>
<keyword evidence="5" id="KW-0233">DNA recombination</keyword>
<dbReference type="InterPro" id="IPR007476">
    <property type="entry name" value="RdgC"/>
</dbReference>
<evidence type="ECO:0000256" key="4">
    <source>
        <dbReference type="ARBA" id="ARBA00022490"/>
    </source>
</evidence>
<dbReference type="GO" id="GO:0043590">
    <property type="term" value="C:bacterial nucleoid"/>
    <property type="evidence" value="ECO:0007669"/>
    <property type="project" value="TreeGrafter"/>
</dbReference>
<evidence type="ECO:0000313" key="7">
    <source>
        <dbReference type="EMBL" id="MBD8051703.1"/>
    </source>
</evidence>
<dbReference type="PANTHER" id="PTHR38103:SF1">
    <property type="entry name" value="RECOMBINATION-ASSOCIATED PROTEIN RDGC"/>
    <property type="match status" value="1"/>
</dbReference>
<protein>
    <recommendedName>
        <fullName evidence="3">Recombination-associated protein RdgC</fullName>
    </recommendedName>
</protein>
<comment type="caution">
    <text evidence="7">The sequence shown here is derived from an EMBL/GenBank/DDBJ whole genome shotgun (WGS) entry which is preliminary data.</text>
</comment>
<evidence type="ECO:0000256" key="1">
    <source>
        <dbReference type="ARBA" id="ARBA00004453"/>
    </source>
</evidence>
<feature type="region of interest" description="Disordered" evidence="6">
    <location>
        <begin position="300"/>
        <end position="325"/>
    </location>
</feature>
<reference evidence="7" key="1">
    <citation type="submission" date="2020-09" db="EMBL/GenBank/DDBJ databases">
        <title>Genome seq and assembly of Limnohabitants sp.</title>
        <authorList>
            <person name="Chhetri G."/>
        </authorList>
    </citation>
    <scope>NUCLEOTIDE SEQUENCE</scope>
    <source>
        <strain evidence="7">JUR4</strain>
    </source>
</reference>
<dbReference type="AlphaFoldDB" id="A0A927FKD6"/>
<dbReference type="Proteomes" id="UP000647424">
    <property type="component" value="Unassembled WGS sequence"/>
</dbReference>
<comment type="similarity">
    <text evidence="2">Belongs to the RdgC family.</text>
</comment>
<name>A0A927FKD6_9BURK</name>
<dbReference type="GO" id="GO:0006310">
    <property type="term" value="P:DNA recombination"/>
    <property type="evidence" value="ECO:0007669"/>
    <property type="project" value="UniProtKB-KW"/>
</dbReference>